<evidence type="ECO:0000256" key="6">
    <source>
        <dbReference type="PIRSR" id="PIRSR038994-1"/>
    </source>
</evidence>
<dbReference type="PANTHER" id="PTHR11113:SF14">
    <property type="entry name" value="N-ACETYLGLUCOSAMINE-6-PHOSPHATE DEACETYLASE"/>
    <property type="match status" value="1"/>
</dbReference>
<feature type="binding site" evidence="7">
    <location>
        <begin position="309"/>
        <end position="311"/>
    </location>
    <ligand>
        <name>substrate</name>
    </ligand>
</feature>
<evidence type="ECO:0000256" key="3">
    <source>
        <dbReference type="ARBA" id="ARBA00022801"/>
    </source>
</evidence>
<dbReference type="GO" id="GO:0008448">
    <property type="term" value="F:N-acetylglucosamine-6-phosphate deacetylase activity"/>
    <property type="evidence" value="ECO:0007669"/>
    <property type="project" value="InterPro"/>
</dbReference>
<name>A0AAC9JS01_9HYPH</name>
<reference evidence="10 11" key="1">
    <citation type="submission" date="2016-11" db="EMBL/GenBank/DDBJ databases">
        <title>Complete genome sequence of the aerobically denitrifying bacterium Chelatococcus daeguensis TAD1.</title>
        <authorList>
            <person name="Yang Y."/>
            <person name="Huang S."/>
            <person name="Lin E."/>
        </authorList>
    </citation>
    <scope>NUCLEOTIDE SEQUENCE [LARGE SCALE GENOMIC DNA]</scope>
    <source>
        <strain evidence="10 11">TAD1</strain>
        <plasmid evidence="11">ptad1</plasmid>
    </source>
</reference>
<dbReference type="Gene3D" id="3.20.20.140">
    <property type="entry name" value="Metal-dependent hydrolases"/>
    <property type="match status" value="1"/>
</dbReference>
<feature type="binding site" evidence="7">
    <location>
        <position position="227"/>
    </location>
    <ligand>
        <name>substrate</name>
    </ligand>
</feature>
<evidence type="ECO:0000313" key="10">
    <source>
        <dbReference type="EMBL" id="APF39198.1"/>
    </source>
</evidence>
<dbReference type="GO" id="GO:0046872">
    <property type="term" value="F:metal ion binding"/>
    <property type="evidence" value="ECO:0007669"/>
    <property type="project" value="UniProtKB-KW"/>
</dbReference>
<dbReference type="GO" id="GO:0006046">
    <property type="term" value="P:N-acetylglucosamine catabolic process"/>
    <property type="evidence" value="ECO:0007669"/>
    <property type="project" value="TreeGrafter"/>
</dbReference>
<keyword evidence="3 5" id="KW-0378">Hydrolase</keyword>
<feature type="domain" description="Amidohydrolase-related" evidence="9">
    <location>
        <begin position="53"/>
        <end position="366"/>
    </location>
</feature>
<feature type="binding site" evidence="8">
    <location>
        <position position="129"/>
    </location>
    <ligand>
        <name>Zn(2+)</name>
        <dbReference type="ChEBI" id="CHEBI:29105"/>
    </ligand>
</feature>
<organism evidence="10 11">
    <name type="scientific">Chelatococcus daeguensis</name>
    <dbReference type="NCBI Taxonomy" id="444444"/>
    <lineage>
        <taxon>Bacteria</taxon>
        <taxon>Pseudomonadati</taxon>
        <taxon>Pseudomonadota</taxon>
        <taxon>Alphaproteobacteria</taxon>
        <taxon>Hyphomicrobiales</taxon>
        <taxon>Chelatococcaceae</taxon>
        <taxon>Chelatococcus</taxon>
    </lineage>
</organism>
<feature type="binding site" evidence="8">
    <location>
        <position position="195"/>
    </location>
    <ligand>
        <name>Zn(2+)</name>
        <dbReference type="ChEBI" id="CHEBI:29105"/>
    </ligand>
</feature>
<feature type="binding site" evidence="7">
    <location>
        <position position="140"/>
    </location>
    <ligand>
        <name>substrate</name>
    </ligand>
</feature>
<dbReference type="PANTHER" id="PTHR11113">
    <property type="entry name" value="N-ACETYLGLUCOSAMINE-6-PHOSPHATE DEACETYLASE"/>
    <property type="match status" value="1"/>
</dbReference>
<protein>
    <submittedName>
        <fullName evidence="10">N-acetylglucosamine-6-phosphate deacetylase</fullName>
    </submittedName>
</protein>
<sequence>MSLTAMVGARVFDGDRIREEAAVLVSGGTVLDVVRAQDVPAHAERRVLDGGLLAPGFVDLQVNGGGGVMLNDGPSGEAIEQIAAAHRPFGTTGLLPTLITDTPAVTAAAIAAAAEVAGRIPGVLGLHLEGPHLAPARKGAHLAELMRPLTENDVARLIEARERIGVLMVTVAVEQAPLRLIRRLADAGVIVSLGHTDAGYDAARAAIDAGARAVTHLFNAMSQLGNRDPGMVGAALAAGAVFCGIIADGHHVHPESLRVALAAKRGPGRLYLVTDAMASVGWSGDSFTLGGRTVYRRGGRLTLADGTLLAGADIDMASAVRYAARDLGLGTEEALRMASLYPAELIGDARRGRLRRGAVAEIVHLDDNLCVRGVLGF</sequence>
<evidence type="ECO:0000256" key="7">
    <source>
        <dbReference type="PIRSR" id="PIRSR038994-2"/>
    </source>
</evidence>
<evidence type="ECO:0000256" key="5">
    <source>
        <dbReference type="PIRNR" id="PIRNR038994"/>
    </source>
</evidence>
<feature type="binding site" evidence="8">
    <location>
        <position position="216"/>
    </location>
    <ligand>
        <name>Zn(2+)</name>
        <dbReference type="ChEBI" id="CHEBI:29105"/>
    </ligand>
</feature>
<feature type="binding site" evidence="7">
    <location>
        <begin position="219"/>
        <end position="220"/>
    </location>
    <ligand>
        <name>substrate</name>
    </ligand>
</feature>
<dbReference type="InterPro" id="IPR032466">
    <property type="entry name" value="Metal_Hydrolase"/>
</dbReference>
<dbReference type="EMBL" id="CP018096">
    <property type="protein sequence ID" value="APF39198.1"/>
    <property type="molecule type" value="Genomic_DNA"/>
</dbReference>
<keyword evidence="2 8" id="KW-0479">Metal-binding</keyword>
<comment type="cofactor">
    <cofactor evidence="8">
        <name>a divalent metal cation</name>
        <dbReference type="ChEBI" id="CHEBI:60240"/>
    </cofactor>
    <text evidence="8">Binds 1 divalent metal cation per subunit.</text>
</comment>
<dbReference type="InterPro" id="IPR003764">
    <property type="entry name" value="GlcNAc_6-P_deAcase"/>
</dbReference>
<feature type="active site" description="Proton donor/acceptor" evidence="6">
    <location>
        <position position="275"/>
    </location>
</feature>
<feature type="binding site" evidence="7">
    <location>
        <position position="251"/>
    </location>
    <ligand>
        <name>substrate</name>
    </ligand>
</feature>
<geneLocation type="plasmid" evidence="11">
    <name>ptad1</name>
</geneLocation>
<evidence type="ECO:0000256" key="4">
    <source>
        <dbReference type="ARBA" id="ARBA00023277"/>
    </source>
</evidence>
<dbReference type="Proteomes" id="UP000182703">
    <property type="component" value="Plasmid pTAD1"/>
</dbReference>
<evidence type="ECO:0000256" key="8">
    <source>
        <dbReference type="PIRSR" id="PIRSR038994-3"/>
    </source>
</evidence>
<dbReference type="InterPro" id="IPR011059">
    <property type="entry name" value="Metal-dep_hydrolase_composite"/>
</dbReference>
<evidence type="ECO:0000256" key="2">
    <source>
        <dbReference type="ARBA" id="ARBA00022723"/>
    </source>
</evidence>
<proteinExistence type="inferred from homology"/>
<dbReference type="RefSeq" id="WP_071924565.1">
    <property type="nucleotide sequence ID" value="NZ_CP018096.1"/>
</dbReference>
<dbReference type="NCBIfam" id="TIGR00221">
    <property type="entry name" value="nagA"/>
    <property type="match status" value="1"/>
</dbReference>
<dbReference type="SUPFAM" id="SSF51338">
    <property type="entry name" value="Composite domain of metallo-dependent hydrolases"/>
    <property type="match status" value="1"/>
</dbReference>
<keyword evidence="10" id="KW-0614">Plasmid</keyword>
<dbReference type="SUPFAM" id="SSF51556">
    <property type="entry name" value="Metallo-dependent hydrolases"/>
    <property type="match status" value="1"/>
</dbReference>
<gene>
    <name evidence="10" type="ORF">BOQ54_16885</name>
</gene>
<accession>A0AAC9JS01</accession>
<evidence type="ECO:0000313" key="11">
    <source>
        <dbReference type="Proteomes" id="UP000182703"/>
    </source>
</evidence>
<dbReference type="PIRSF" id="PIRSF038994">
    <property type="entry name" value="NagA"/>
    <property type="match status" value="1"/>
</dbReference>
<keyword evidence="4 5" id="KW-0119">Carbohydrate metabolism</keyword>
<comment type="similarity">
    <text evidence="1 5">Belongs to the metallo-dependent hydrolases superfamily. NagA family.</text>
</comment>
<evidence type="ECO:0000256" key="1">
    <source>
        <dbReference type="ARBA" id="ARBA00010716"/>
    </source>
</evidence>
<dbReference type="Pfam" id="PF01979">
    <property type="entry name" value="Amidohydro_1"/>
    <property type="match status" value="1"/>
</dbReference>
<dbReference type="AlphaFoldDB" id="A0AAC9JS01"/>
<dbReference type="Gene3D" id="2.30.40.10">
    <property type="entry name" value="Urease, subunit C, domain 1"/>
    <property type="match status" value="1"/>
</dbReference>
<evidence type="ECO:0000259" key="9">
    <source>
        <dbReference type="Pfam" id="PF01979"/>
    </source>
</evidence>
<dbReference type="InterPro" id="IPR006680">
    <property type="entry name" value="Amidohydro-rel"/>
</dbReference>
<keyword evidence="11" id="KW-1185">Reference proteome</keyword>
<dbReference type="KEGG" id="cdq:BOQ54_16885"/>